<dbReference type="AlphaFoldDB" id="N2A4W5"/>
<dbReference type="HOGENOM" id="CLU_1894632_0_0_9"/>
<dbReference type="Proteomes" id="UP000012589">
    <property type="component" value="Unassembled WGS sequence"/>
</dbReference>
<gene>
    <name evidence="1" type="ORF">C823_05497</name>
</gene>
<keyword evidence="2" id="KW-1185">Reference proteome</keyword>
<evidence type="ECO:0000313" key="1">
    <source>
        <dbReference type="EMBL" id="EMZ19414.1"/>
    </source>
</evidence>
<reference evidence="1 2" key="1">
    <citation type="journal article" date="2014" name="Genome Announc.">
        <title>Draft genome sequences of the altered schaedler flora, a defined bacterial community from gnotobiotic mice.</title>
        <authorList>
            <person name="Wannemuehler M.J."/>
            <person name="Overstreet A.M."/>
            <person name="Ward D.V."/>
            <person name="Phillips G.J."/>
        </authorList>
    </citation>
    <scope>NUCLEOTIDE SEQUENCE [LARGE SCALE GENOMIC DNA]</scope>
    <source>
        <strain evidence="1 2">ASF492</strain>
    </source>
</reference>
<evidence type="ECO:0000313" key="2">
    <source>
        <dbReference type="Proteomes" id="UP000012589"/>
    </source>
</evidence>
<dbReference type="OrthoDB" id="1928027at2"/>
<comment type="caution">
    <text evidence="1">The sequence shown here is derived from an EMBL/GenBank/DDBJ whole genome shotgun (WGS) entry which is preliminary data.</text>
</comment>
<name>N2A4W5_9FIRM</name>
<dbReference type="STRING" id="1235802.C823_05497"/>
<proteinExistence type="predicted"/>
<protein>
    <submittedName>
        <fullName evidence="1">Uncharacterized protein</fullName>
    </submittedName>
</protein>
<sequence>MGLVAVTETAQMFQQKNIVLTERDKEFVVQFAFRTNDRELTNKLIDELTEAGADRDTVCRKYQALTGSQPDWIQKIENMLVSLEMYRVQEEQAVKTLSELLSACGISMSEEEIRNTDTAKVQERVKKEASL</sequence>
<dbReference type="PATRIC" id="fig|1235802.3.peg.5797"/>
<dbReference type="eggNOG" id="ENOG502ZGJ1">
    <property type="taxonomic scope" value="Bacteria"/>
</dbReference>
<accession>N2A4W5</accession>
<organism evidence="1 2">
    <name type="scientific">Eubacterium plexicaudatum ASF492</name>
    <dbReference type="NCBI Taxonomy" id="1235802"/>
    <lineage>
        <taxon>Bacteria</taxon>
        <taxon>Bacillati</taxon>
        <taxon>Bacillota</taxon>
        <taxon>Clostridia</taxon>
        <taxon>Eubacteriales</taxon>
        <taxon>Eubacteriaceae</taxon>
        <taxon>Eubacterium</taxon>
    </lineage>
</organism>
<dbReference type="EMBL" id="AQFT01000163">
    <property type="protein sequence ID" value="EMZ19414.1"/>
    <property type="molecule type" value="Genomic_DNA"/>
</dbReference>